<accession>E3SNJ2</accession>
<dbReference type="KEGG" id="vg:10329531"/>
<dbReference type="EMBL" id="GU071103">
    <property type="protein sequence ID" value="ADO99029.1"/>
    <property type="molecule type" value="Genomic_DNA"/>
</dbReference>
<keyword evidence="2" id="KW-1185">Reference proteome</keyword>
<evidence type="ECO:0000313" key="2">
    <source>
        <dbReference type="Proteomes" id="UP000006532"/>
    </source>
</evidence>
<reference evidence="1 2" key="1">
    <citation type="journal article" date="2010" name="Environ. Microbiol.">
        <title>Genomic analysis of oceanic cyanobacterial myoviruses compared with T4-like myoviruses from diverse hosts and environments.</title>
        <authorList>
            <person name="Sullivan M.B."/>
            <person name="Huang K.H."/>
            <person name="Ignacio-Espinoza J.C."/>
            <person name="Berlin A.M."/>
            <person name="Kelly L."/>
            <person name="Weigele P.R."/>
            <person name="DeFrancesco A.S."/>
            <person name="Kern S.E."/>
            <person name="Thompson L.R."/>
            <person name="Young S."/>
            <person name="Yandava C."/>
            <person name="Fu R."/>
            <person name="Krastins B."/>
            <person name="Chase M."/>
            <person name="Sarracino D."/>
            <person name="Osburne M.S."/>
            <person name="Henn M.R."/>
            <person name="Chisholm S.W."/>
        </authorList>
    </citation>
    <scope>NUCLEOTIDE SEQUENCE [LARGE SCALE GENOMIC DNA]</scope>
    <source>
        <strain evidence="1">NATL1A-15</strain>
    </source>
</reference>
<gene>
    <name evidence="1" type="ORF">PSSM7_074</name>
</gene>
<proteinExistence type="predicted"/>
<name>E3SNJ2_9CAUD</name>
<evidence type="ECO:0000313" key="1">
    <source>
        <dbReference type="EMBL" id="ADO99029.1"/>
    </source>
</evidence>
<organism evidence="1 2">
    <name type="scientific">Prochlorococcus phage P-SSM7</name>
    <dbReference type="NCBI Taxonomy" id="445688"/>
    <lineage>
        <taxon>Viruses</taxon>
        <taxon>Duplodnaviria</taxon>
        <taxon>Heunggongvirae</taxon>
        <taxon>Uroviricota</taxon>
        <taxon>Caudoviricetes</taxon>
        <taxon>Pantevenvirales</taxon>
        <taxon>Kyanoviridae</taxon>
        <taxon>Palaemonvirus</taxon>
        <taxon>Palaemonvirus pssm7</taxon>
    </lineage>
</organism>
<dbReference type="Proteomes" id="UP000006532">
    <property type="component" value="Segment"/>
</dbReference>
<sequence>MSSLTYTDFQSVLNQLPSFIEDTGADLDFAYDWVADQIGDPRFASNDALYDQFYLAYQNAVTLD</sequence>
<dbReference type="RefSeq" id="YP_004324905.1">
    <property type="nucleotide sequence ID" value="NC_015290.1"/>
</dbReference>
<dbReference type="OrthoDB" id="26136at10239"/>
<protein>
    <submittedName>
        <fullName evidence="1">Uncharacterized protein</fullName>
    </submittedName>
</protein>
<dbReference type="GeneID" id="10329531"/>